<evidence type="ECO:0000313" key="1">
    <source>
        <dbReference type="EMBL" id="GMN66087.1"/>
    </source>
</evidence>
<dbReference type="AlphaFoldDB" id="A0AA88E138"/>
<dbReference type="EMBL" id="BTGU01000286">
    <property type="protein sequence ID" value="GMN66087.1"/>
    <property type="molecule type" value="Genomic_DNA"/>
</dbReference>
<accession>A0AA88E138</accession>
<organism evidence="1 2">
    <name type="scientific">Ficus carica</name>
    <name type="common">Common fig</name>
    <dbReference type="NCBI Taxonomy" id="3494"/>
    <lineage>
        <taxon>Eukaryota</taxon>
        <taxon>Viridiplantae</taxon>
        <taxon>Streptophyta</taxon>
        <taxon>Embryophyta</taxon>
        <taxon>Tracheophyta</taxon>
        <taxon>Spermatophyta</taxon>
        <taxon>Magnoliopsida</taxon>
        <taxon>eudicotyledons</taxon>
        <taxon>Gunneridae</taxon>
        <taxon>Pentapetalae</taxon>
        <taxon>rosids</taxon>
        <taxon>fabids</taxon>
        <taxon>Rosales</taxon>
        <taxon>Moraceae</taxon>
        <taxon>Ficeae</taxon>
        <taxon>Ficus</taxon>
    </lineage>
</organism>
<evidence type="ECO:0000313" key="2">
    <source>
        <dbReference type="Proteomes" id="UP001187192"/>
    </source>
</evidence>
<keyword evidence="2" id="KW-1185">Reference proteome</keyword>
<dbReference type="Proteomes" id="UP001187192">
    <property type="component" value="Unassembled WGS sequence"/>
</dbReference>
<name>A0AA88E138_FICCA</name>
<proteinExistence type="predicted"/>
<sequence length="121" mass="13243">MSKYSLPPSPSPSLHLHADGDLTVIKACAGALQLPSTPTRKRSARQWEDENRVRKPSSFHSLISPGNSIVCIMTKTLQPPFVFTTPARAQCSSVPHLEPHRALSSPRICRGKLVTVCKSED</sequence>
<comment type="caution">
    <text evidence="1">The sequence shown here is derived from an EMBL/GenBank/DDBJ whole genome shotgun (WGS) entry which is preliminary data.</text>
</comment>
<reference evidence="1" key="1">
    <citation type="submission" date="2023-07" db="EMBL/GenBank/DDBJ databases">
        <title>draft genome sequence of fig (Ficus carica).</title>
        <authorList>
            <person name="Takahashi T."/>
            <person name="Nishimura K."/>
        </authorList>
    </citation>
    <scope>NUCLEOTIDE SEQUENCE</scope>
</reference>
<gene>
    <name evidence="1" type="ORF">TIFTF001_035156</name>
</gene>
<protein>
    <submittedName>
        <fullName evidence="1">Uncharacterized protein</fullName>
    </submittedName>
</protein>